<protein>
    <submittedName>
        <fullName evidence="1">Uncharacterized protein</fullName>
    </submittedName>
</protein>
<accession>A0A9W9JK36</accession>
<organism evidence="1 2">
    <name type="scientific">Penicillium cf. viridicatum</name>
    <dbReference type="NCBI Taxonomy" id="2972119"/>
    <lineage>
        <taxon>Eukaryota</taxon>
        <taxon>Fungi</taxon>
        <taxon>Dikarya</taxon>
        <taxon>Ascomycota</taxon>
        <taxon>Pezizomycotina</taxon>
        <taxon>Eurotiomycetes</taxon>
        <taxon>Eurotiomycetidae</taxon>
        <taxon>Eurotiales</taxon>
        <taxon>Aspergillaceae</taxon>
        <taxon>Penicillium</taxon>
    </lineage>
</organism>
<proteinExistence type="predicted"/>
<evidence type="ECO:0000313" key="1">
    <source>
        <dbReference type="EMBL" id="KAJ5196365.1"/>
    </source>
</evidence>
<dbReference type="AlphaFoldDB" id="A0A9W9JK36"/>
<gene>
    <name evidence="1" type="ORF">N7449_006844</name>
</gene>
<comment type="caution">
    <text evidence="1">The sequence shown here is derived from an EMBL/GenBank/DDBJ whole genome shotgun (WGS) entry which is preliminary data.</text>
</comment>
<keyword evidence="2" id="KW-1185">Reference proteome</keyword>
<name>A0A9W9JK36_9EURO</name>
<dbReference type="Proteomes" id="UP001150942">
    <property type="component" value="Unassembled WGS sequence"/>
</dbReference>
<dbReference type="EMBL" id="JAPQKQ010000005">
    <property type="protein sequence ID" value="KAJ5196365.1"/>
    <property type="molecule type" value="Genomic_DNA"/>
</dbReference>
<reference evidence="1" key="2">
    <citation type="journal article" date="2023" name="IMA Fungus">
        <title>Comparative genomic study of the Penicillium genus elucidates a diverse pangenome and 15 lateral gene transfer events.</title>
        <authorList>
            <person name="Petersen C."/>
            <person name="Sorensen T."/>
            <person name="Nielsen M.R."/>
            <person name="Sondergaard T.E."/>
            <person name="Sorensen J.L."/>
            <person name="Fitzpatrick D.A."/>
            <person name="Frisvad J.C."/>
            <person name="Nielsen K.L."/>
        </authorList>
    </citation>
    <scope>NUCLEOTIDE SEQUENCE</scope>
    <source>
        <strain evidence="1">IBT 20477</strain>
    </source>
</reference>
<evidence type="ECO:0000313" key="2">
    <source>
        <dbReference type="Proteomes" id="UP001150942"/>
    </source>
</evidence>
<sequence>MDIHTDCCKCRVLSPPAEGTQARVGYDGIFRSTFWLPHNQRSQYFLEIGSVSREGESRIYCRRSKVPFLEWEMATGIDCGHKDPFQVRNELA</sequence>
<reference evidence="1" key="1">
    <citation type="submission" date="2022-11" db="EMBL/GenBank/DDBJ databases">
        <authorList>
            <person name="Petersen C."/>
        </authorList>
    </citation>
    <scope>NUCLEOTIDE SEQUENCE</scope>
    <source>
        <strain evidence="1">IBT 20477</strain>
    </source>
</reference>